<name>A0A1G2TZD7_9BACT</name>
<evidence type="ECO:0000256" key="1">
    <source>
        <dbReference type="SAM" id="SignalP"/>
    </source>
</evidence>
<dbReference type="AlphaFoldDB" id="A0A1G2TZD7"/>
<reference evidence="2 3" key="1">
    <citation type="journal article" date="2016" name="Nat. Commun.">
        <title>Thousands of microbial genomes shed light on interconnected biogeochemical processes in an aquifer system.</title>
        <authorList>
            <person name="Anantharaman K."/>
            <person name="Brown C.T."/>
            <person name="Hug L.A."/>
            <person name="Sharon I."/>
            <person name="Castelle C.J."/>
            <person name="Probst A.J."/>
            <person name="Thomas B.C."/>
            <person name="Singh A."/>
            <person name="Wilkins M.J."/>
            <person name="Karaoz U."/>
            <person name="Brodie E.L."/>
            <person name="Williams K.H."/>
            <person name="Hubbard S.S."/>
            <person name="Banfield J.F."/>
        </authorList>
    </citation>
    <scope>NUCLEOTIDE SEQUENCE [LARGE SCALE GENOMIC DNA]</scope>
</reference>
<feature type="signal peptide" evidence="1">
    <location>
        <begin position="1"/>
        <end position="20"/>
    </location>
</feature>
<feature type="chain" id="PRO_5009584619" description="IgGFc-binding protein N-terminal domain-containing protein" evidence="1">
    <location>
        <begin position="21"/>
        <end position="642"/>
    </location>
</feature>
<keyword evidence="1" id="KW-0732">Signal</keyword>
<dbReference type="Proteomes" id="UP000178404">
    <property type="component" value="Unassembled WGS sequence"/>
</dbReference>
<gene>
    <name evidence="2" type="ORF">A3A90_01765</name>
</gene>
<evidence type="ECO:0000313" key="3">
    <source>
        <dbReference type="Proteomes" id="UP000178404"/>
    </source>
</evidence>
<dbReference type="InterPro" id="IPR017803">
    <property type="entry name" value="CHP03437_C"/>
</dbReference>
<dbReference type="EMBL" id="MHWA01000001">
    <property type="protein sequence ID" value="OHB02637.1"/>
    <property type="molecule type" value="Genomic_DNA"/>
</dbReference>
<comment type="caution">
    <text evidence="2">The sequence shown here is derived from an EMBL/GenBank/DDBJ whole genome shotgun (WGS) entry which is preliminary data.</text>
</comment>
<sequence length="642" mass="71067">MRKATFILLFLSLLSTVAAAQNVSEVRQLACPTLTDEPLAIEATKFGTVVLTAENILLFREDSCRELVSSGDSSVEGGKLVKTVVSVFGPSSDIVMSELSVQGEFLYFTTFGESGNWPDKVWKVGLAGVNPVPTEVFGLGSVISVDSEKVQITGLFEITPAPEGALVAYLVTPDGQGIYLINPKTLTAKLVFADTEKQVRLNNNQLAQPRRLYVVGEYVIFFYSRDKILSANLETNTVSTIHSGTRILKDTTLPIYMRLSAEKGNIYLLYPIWGGGDYSFTSEIVKWDFQTNIWKLYYNLDRGRQSWVSHKFDFIREVEVSMMGLVKNATKGFDRPTSFALMQGDFWQEVTTVGDQFQNFSYAFAPGNQNNGYFGAQDQSGNWGLYSVRLVPENPNQPKIEKVVNAANGKEEPVAYQSIFSIYGKKLGFYQVAAAVGEPPRHEATFELGGANVKFLCGDLEFPARLIFNGENQVNGIVPLATENYQTCDVQVIVNGLSSNKMSVQLTDQNITLFEWFPHLNDPTKGEGIFTNSFYQLVGPESNNGAVRAKRGETVIGWSTGAGVTDPWLDDSQDASGVTHQWRETPIAYIGGVPVNLEYAVRAPGYNGLDQFGFKIPLGAYGLTPFWFSSDSTKIWWLYIED</sequence>
<organism evidence="2 3">
    <name type="scientific">Candidatus Zambryskibacteria bacterium RIFCSPLOWO2_01_FULL_35_19</name>
    <dbReference type="NCBI Taxonomy" id="1802757"/>
    <lineage>
        <taxon>Bacteria</taxon>
        <taxon>Candidatus Zambryskiibacteriota</taxon>
    </lineage>
</organism>
<evidence type="ECO:0008006" key="4">
    <source>
        <dbReference type="Google" id="ProtNLM"/>
    </source>
</evidence>
<dbReference type="NCBIfam" id="TIGR03437">
    <property type="entry name" value="Soli_cterm"/>
    <property type="match status" value="1"/>
</dbReference>
<dbReference type="SUPFAM" id="SSF63825">
    <property type="entry name" value="YWTD domain"/>
    <property type="match status" value="1"/>
</dbReference>
<proteinExistence type="predicted"/>
<accession>A0A1G2TZD7</accession>
<evidence type="ECO:0000313" key="2">
    <source>
        <dbReference type="EMBL" id="OHB02637.1"/>
    </source>
</evidence>
<protein>
    <recommendedName>
        <fullName evidence="4">IgGFc-binding protein N-terminal domain-containing protein</fullName>
    </recommendedName>
</protein>